<dbReference type="PROSITE" id="PS50850">
    <property type="entry name" value="MFS"/>
    <property type="match status" value="1"/>
</dbReference>
<dbReference type="EMBL" id="MASR01000001">
    <property type="protein sequence ID" value="OFE13129.1"/>
    <property type="molecule type" value="Genomic_DNA"/>
</dbReference>
<reference evidence="10" key="1">
    <citation type="submission" date="2016-07" db="EMBL/GenBank/DDBJ databases">
        <authorList>
            <person name="Florea S."/>
            <person name="Webb J.S."/>
            <person name="Jaromczyk J."/>
            <person name="Schardl C.L."/>
        </authorList>
    </citation>
    <scope>NUCLEOTIDE SEQUENCE [LARGE SCALE GENOMIC DNA]</scope>
    <source>
        <strain evidence="10">KCTC 42131</strain>
    </source>
</reference>
<evidence type="ECO:0000256" key="4">
    <source>
        <dbReference type="ARBA" id="ARBA00022989"/>
    </source>
</evidence>
<dbReference type="STRING" id="1524254.PHACT_08240"/>
<evidence type="ECO:0000256" key="2">
    <source>
        <dbReference type="ARBA" id="ARBA00022448"/>
    </source>
</evidence>
<organism evidence="9 10">
    <name type="scientific">Pseudohongiella acticola</name>
    <dbReference type="NCBI Taxonomy" id="1524254"/>
    <lineage>
        <taxon>Bacteria</taxon>
        <taxon>Pseudomonadati</taxon>
        <taxon>Pseudomonadota</taxon>
        <taxon>Gammaproteobacteria</taxon>
        <taxon>Pseudomonadales</taxon>
        <taxon>Pseudohongiellaceae</taxon>
        <taxon>Pseudohongiella</taxon>
    </lineage>
</organism>
<evidence type="ECO:0000256" key="3">
    <source>
        <dbReference type="ARBA" id="ARBA00022692"/>
    </source>
</evidence>
<dbReference type="PANTHER" id="PTHR42718">
    <property type="entry name" value="MAJOR FACILITATOR SUPERFAMILY MULTIDRUG TRANSPORTER MFSC"/>
    <property type="match status" value="1"/>
</dbReference>
<dbReference type="PRINTS" id="PR01036">
    <property type="entry name" value="TCRTETB"/>
</dbReference>
<keyword evidence="2" id="KW-0813">Transport</keyword>
<evidence type="ECO:0000313" key="10">
    <source>
        <dbReference type="Proteomes" id="UP000175669"/>
    </source>
</evidence>
<evidence type="ECO:0000256" key="5">
    <source>
        <dbReference type="ARBA" id="ARBA00023136"/>
    </source>
</evidence>
<dbReference type="RefSeq" id="WP_070116740.1">
    <property type="nucleotide sequence ID" value="NZ_MASR01000001.1"/>
</dbReference>
<feature type="transmembrane region" description="Helical" evidence="7">
    <location>
        <begin position="408"/>
        <end position="425"/>
    </location>
</feature>
<feature type="transmembrane region" description="Helical" evidence="7">
    <location>
        <begin position="113"/>
        <end position="134"/>
    </location>
</feature>
<feature type="transmembrane region" description="Helical" evidence="7">
    <location>
        <begin position="303"/>
        <end position="325"/>
    </location>
</feature>
<evidence type="ECO:0000259" key="8">
    <source>
        <dbReference type="PROSITE" id="PS50850"/>
    </source>
</evidence>
<gene>
    <name evidence="9" type="ORF">PHACT_08240</name>
</gene>
<feature type="transmembrane region" description="Helical" evidence="7">
    <location>
        <begin position="206"/>
        <end position="226"/>
    </location>
</feature>
<feature type="transmembrane region" description="Helical" evidence="7">
    <location>
        <begin position="56"/>
        <end position="76"/>
    </location>
</feature>
<feature type="domain" description="Major facilitator superfamily (MFS) profile" evidence="8">
    <location>
        <begin position="22"/>
        <end position="469"/>
    </location>
</feature>
<comment type="caution">
    <text evidence="9">The sequence shown here is derived from an EMBL/GenBank/DDBJ whole genome shotgun (WGS) entry which is preliminary data.</text>
</comment>
<keyword evidence="3 7" id="KW-0812">Transmembrane</keyword>
<name>A0A1E8CL20_9GAMM</name>
<dbReference type="SUPFAM" id="SSF103473">
    <property type="entry name" value="MFS general substrate transporter"/>
    <property type="match status" value="1"/>
</dbReference>
<comment type="subcellular location">
    <subcellularLocation>
        <location evidence="1">Membrane</location>
        <topology evidence="1">Multi-pass membrane protein</topology>
    </subcellularLocation>
</comment>
<accession>A0A1E8CL20</accession>
<feature type="transmembrane region" description="Helical" evidence="7">
    <location>
        <begin position="146"/>
        <end position="169"/>
    </location>
</feature>
<keyword evidence="5 7" id="KW-0472">Membrane</keyword>
<feature type="transmembrane region" description="Helical" evidence="7">
    <location>
        <begin position="271"/>
        <end position="297"/>
    </location>
</feature>
<feature type="transmembrane region" description="Helical" evidence="7">
    <location>
        <begin position="362"/>
        <end position="379"/>
    </location>
</feature>
<dbReference type="CDD" id="cd17321">
    <property type="entry name" value="MFS_MMR_MDR_like"/>
    <property type="match status" value="1"/>
</dbReference>
<dbReference type="Proteomes" id="UP000175669">
    <property type="component" value="Unassembled WGS sequence"/>
</dbReference>
<dbReference type="InterPro" id="IPR020846">
    <property type="entry name" value="MFS_dom"/>
</dbReference>
<evidence type="ECO:0000256" key="6">
    <source>
        <dbReference type="SAM" id="MobiDB-lite"/>
    </source>
</evidence>
<feature type="transmembrane region" description="Helical" evidence="7">
    <location>
        <begin position="21"/>
        <end position="44"/>
    </location>
</feature>
<evidence type="ECO:0000256" key="7">
    <source>
        <dbReference type="SAM" id="Phobius"/>
    </source>
</evidence>
<dbReference type="Gene3D" id="1.20.1720.10">
    <property type="entry name" value="Multidrug resistance protein D"/>
    <property type="match status" value="1"/>
</dbReference>
<feature type="transmembrane region" description="Helical" evidence="7">
    <location>
        <begin position="175"/>
        <end position="194"/>
    </location>
</feature>
<dbReference type="Gene3D" id="1.20.1250.20">
    <property type="entry name" value="MFS general substrate transporter like domains"/>
    <property type="match status" value="1"/>
</dbReference>
<dbReference type="InterPro" id="IPR036259">
    <property type="entry name" value="MFS_trans_sf"/>
</dbReference>
<evidence type="ECO:0000313" key="9">
    <source>
        <dbReference type="EMBL" id="OFE13129.1"/>
    </source>
</evidence>
<keyword evidence="4 7" id="KW-1133">Transmembrane helix</keyword>
<feature type="transmembrane region" description="Helical" evidence="7">
    <location>
        <begin position="337"/>
        <end position="356"/>
    </location>
</feature>
<dbReference type="OrthoDB" id="9812221at2"/>
<sequence length="489" mass="51828">MTSSGADTTPSPEATAALRRVLLLMILLNAFATPLMLSSANVALPSIATDLSLDAVILAWVPMAYLMASTIFVLIFGRIADSVGRKRIFLFGTAAVVVSSVYAAFAVNSTMLLSARFLQGVSAAMLYATQMALVTSAFPAKERGKMIGLVVSCIYVGLSAGPLLGGYVIDLLGWRAAFLLQVPLALVVLALGVFKVQGEWRGRTRVPFDLPGAIGWAISIVLFCVGVSRLPALSGLLILSASAVSFTLFLRHARRSANPIWDVNLFFNNRVFTVSNLVSLLMYSATYAIVVLMSLYLQTLQGLSATSAGMVLMIQPIIMAALAPVTGRLSDRVEPRILATAGITITTMGLFLLSRLDADSSLLYVIGSLVMTGSGFSLFSPPNVNAIMSSVSDEHAGTASGAVATTRLLGQLNSMVLVTLALALMMGNTPISPETYPDLAQAVELSFSIGVALCVPAIVLSLLRGRVHPRQHAADKPKHPTHKHPTHKQ</sequence>
<protein>
    <recommendedName>
        <fullName evidence="8">Major facilitator superfamily (MFS) profile domain-containing protein</fullName>
    </recommendedName>
</protein>
<feature type="transmembrane region" description="Helical" evidence="7">
    <location>
        <begin position="88"/>
        <end position="107"/>
    </location>
</feature>
<dbReference type="Pfam" id="PF07690">
    <property type="entry name" value="MFS_1"/>
    <property type="match status" value="1"/>
</dbReference>
<dbReference type="GO" id="GO:0022857">
    <property type="term" value="F:transmembrane transporter activity"/>
    <property type="evidence" value="ECO:0007669"/>
    <property type="project" value="InterPro"/>
</dbReference>
<feature type="compositionally biased region" description="Basic residues" evidence="6">
    <location>
        <begin position="479"/>
        <end position="489"/>
    </location>
</feature>
<evidence type="ECO:0000256" key="1">
    <source>
        <dbReference type="ARBA" id="ARBA00004141"/>
    </source>
</evidence>
<dbReference type="GO" id="GO:0016020">
    <property type="term" value="C:membrane"/>
    <property type="evidence" value="ECO:0007669"/>
    <property type="project" value="UniProtKB-SubCell"/>
</dbReference>
<dbReference type="PANTHER" id="PTHR42718:SF9">
    <property type="entry name" value="MAJOR FACILITATOR SUPERFAMILY MULTIDRUG TRANSPORTER MFSC"/>
    <property type="match status" value="1"/>
</dbReference>
<feature type="transmembrane region" description="Helical" evidence="7">
    <location>
        <begin position="232"/>
        <end position="250"/>
    </location>
</feature>
<feature type="transmembrane region" description="Helical" evidence="7">
    <location>
        <begin position="445"/>
        <end position="463"/>
    </location>
</feature>
<dbReference type="AlphaFoldDB" id="A0A1E8CL20"/>
<dbReference type="InterPro" id="IPR011701">
    <property type="entry name" value="MFS"/>
</dbReference>
<feature type="region of interest" description="Disordered" evidence="6">
    <location>
        <begin position="469"/>
        <end position="489"/>
    </location>
</feature>
<proteinExistence type="predicted"/>
<keyword evidence="10" id="KW-1185">Reference proteome</keyword>